<evidence type="ECO:0000313" key="3">
    <source>
        <dbReference type="EMBL" id="GAA5129235.1"/>
    </source>
</evidence>
<proteinExistence type="predicted"/>
<feature type="domain" description="HTH merR-type" evidence="2">
    <location>
        <begin position="1"/>
        <end position="68"/>
    </location>
</feature>
<sequence>MRIGELAERAGVSRRSLRYYEQHGLLHSGRTNKGWRVYDEVALARAANVRDLLAAGLRIEDIRRLAPCLERDLEQGPACDEAIEMYTSRVAELDEKIATLARHRAALAARLDALVAHRAAEQSHAGQRMAEIA</sequence>
<dbReference type="SUPFAM" id="SSF46955">
    <property type="entry name" value="Putative DNA-binding domain"/>
    <property type="match status" value="1"/>
</dbReference>
<gene>
    <name evidence="3" type="ORF">GCM10023320_49420</name>
</gene>
<comment type="caution">
    <text evidence="3">The sequence shown here is derived from an EMBL/GenBank/DDBJ whole genome shotgun (WGS) entry which is preliminary data.</text>
</comment>
<dbReference type="Pfam" id="PF13411">
    <property type="entry name" value="MerR_1"/>
    <property type="match status" value="1"/>
</dbReference>
<dbReference type="InterPro" id="IPR009061">
    <property type="entry name" value="DNA-bd_dom_put_sf"/>
</dbReference>
<dbReference type="SMART" id="SM00422">
    <property type="entry name" value="HTH_MERR"/>
    <property type="match status" value="1"/>
</dbReference>
<dbReference type="Gene3D" id="1.10.1660.10">
    <property type="match status" value="1"/>
</dbReference>
<dbReference type="InterPro" id="IPR000551">
    <property type="entry name" value="MerR-type_HTH_dom"/>
</dbReference>
<keyword evidence="4" id="KW-1185">Reference proteome</keyword>
<dbReference type="PANTHER" id="PTHR30204:SF93">
    <property type="entry name" value="HTH MERR-TYPE DOMAIN-CONTAINING PROTEIN"/>
    <property type="match status" value="1"/>
</dbReference>
<protein>
    <submittedName>
        <fullName evidence="3">MerR family transcriptional regulator</fullName>
    </submittedName>
</protein>
<accession>A0ABP9NP63</accession>
<reference evidence="4" key="1">
    <citation type="journal article" date="2019" name="Int. J. Syst. Evol. Microbiol.">
        <title>The Global Catalogue of Microorganisms (GCM) 10K type strain sequencing project: providing services to taxonomists for standard genome sequencing and annotation.</title>
        <authorList>
            <consortium name="The Broad Institute Genomics Platform"/>
            <consortium name="The Broad Institute Genome Sequencing Center for Infectious Disease"/>
            <person name="Wu L."/>
            <person name="Ma J."/>
        </authorList>
    </citation>
    <scope>NUCLEOTIDE SEQUENCE [LARGE SCALE GENOMIC DNA]</scope>
    <source>
        <strain evidence="4">JCM 18302</strain>
    </source>
</reference>
<evidence type="ECO:0000256" key="1">
    <source>
        <dbReference type="ARBA" id="ARBA00023125"/>
    </source>
</evidence>
<dbReference type="PROSITE" id="PS00552">
    <property type="entry name" value="HTH_MERR_1"/>
    <property type="match status" value="1"/>
</dbReference>
<dbReference type="EMBL" id="BAABJO010000020">
    <property type="protein sequence ID" value="GAA5129235.1"/>
    <property type="molecule type" value="Genomic_DNA"/>
</dbReference>
<evidence type="ECO:0000313" key="4">
    <source>
        <dbReference type="Proteomes" id="UP001500804"/>
    </source>
</evidence>
<dbReference type="PROSITE" id="PS50937">
    <property type="entry name" value="HTH_MERR_2"/>
    <property type="match status" value="1"/>
</dbReference>
<organism evidence="3 4">
    <name type="scientific">Pseudonocardia adelaidensis</name>
    <dbReference type="NCBI Taxonomy" id="648754"/>
    <lineage>
        <taxon>Bacteria</taxon>
        <taxon>Bacillati</taxon>
        <taxon>Actinomycetota</taxon>
        <taxon>Actinomycetes</taxon>
        <taxon>Pseudonocardiales</taxon>
        <taxon>Pseudonocardiaceae</taxon>
        <taxon>Pseudonocardia</taxon>
    </lineage>
</organism>
<evidence type="ECO:0000259" key="2">
    <source>
        <dbReference type="PROSITE" id="PS50937"/>
    </source>
</evidence>
<name>A0ABP9NP63_9PSEU</name>
<dbReference type="PANTHER" id="PTHR30204">
    <property type="entry name" value="REDOX-CYCLING DRUG-SENSING TRANSCRIPTIONAL ACTIVATOR SOXR"/>
    <property type="match status" value="1"/>
</dbReference>
<dbReference type="InterPro" id="IPR047057">
    <property type="entry name" value="MerR_fam"/>
</dbReference>
<keyword evidence="1" id="KW-0238">DNA-binding</keyword>
<dbReference type="Proteomes" id="UP001500804">
    <property type="component" value="Unassembled WGS sequence"/>
</dbReference>
<dbReference type="PRINTS" id="PR00040">
    <property type="entry name" value="HTHMERR"/>
</dbReference>